<protein>
    <recommendedName>
        <fullName evidence="5">Alanine racemase</fullName>
        <ecNumber evidence="5">5.1.1.1</ecNumber>
    </recommendedName>
</protein>
<feature type="binding site" evidence="5 7">
    <location>
        <position position="134"/>
    </location>
    <ligand>
        <name>substrate</name>
    </ligand>
</feature>
<dbReference type="InterPro" id="IPR009006">
    <property type="entry name" value="Ala_racemase/Decarboxylase_C"/>
</dbReference>
<dbReference type="HAMAP" id="MF_01201">
    <property type="entry name" value="Ala_racemase"/>
    <property type="match status" value="1"/>
</dbReference>
<dbReference type="Gene3D" id="3.20.20.10">
    <property type="entry name" value="Alanine racemase"/>
    <property type="match status" value="1"/>
</dbReference>
<dbReference type="AlphaFoldDB" id="A0A2N7PJ97"/>
<dbReference type="SMART" id="SM01005">
    <property type="entry name" value="Ala_racemase_C"/>
    <property type="match status" value="1"/>
</dbReference>
<dbReference type="UniPathway" id="UPA00042">
    <property type="reaction ID" value="UER00497"/>
</dbReference>
<dbReference type="FunFam" id="3.20.20.10:FF:000002">
    <property type="entry name" value="Alanine racemase"/>
    <property type="match status" value="1"/>
</dbReference>
<feature type="modified residue" description="N6-(pyridoxal phosphate)lysine" evidence="5 6">
    <location>
        <position position="36"/>
    </location>
</feature>
<evidence type="ECO:0000256" key="4">
    <source>
        <dbReference type="ARBA" id="ARBA00023235"/>
    </source>
</evidence>
<dbReference type="Pfam" id="PF01168">
    <property type="entry name" value="Ala_racemase_N"/>
    <property type="match status" value="1"/>
</dbReference>
<accession>A0A2N7PJ97</accession>
<dbReference type="PANTHER" id="PTHR30511:SF0">
    <property type="entry name" value="ALANINE RACEMASE, CATABOLIC-RELATED"/>
    <property type="match status" value="1"/>
</dbReference>
<dbReference type="NCBIfam" id="TIGR00492">
    <property type="entry name" value="alr"/>
    <property type="match status" value="1"/>
</dbReference>
<comment type="function">
    <text evidence="5">Catalyzes the interconversion of L-alanine and D-alanine. May also act on other amino acids.</text>
</comment>
<dbReference type="InterPro" id="IPR000821">
    <property type="entry name" value="Ala_racemase"/>
</dbReference>
<dbReference type="GO" id="GO:0030632">
    <property type="term" value="P:D-alanine biosynthetic process"/>
    <property type="evidence" value="ECO:0007669"/>
    <property type="project" value="UniProtKB-UniRule"/>
</dbReference>
<evidence type="ECO:0000256" key="2">
    <source>
        <dbReference type="ARBA" id="ARBA00001933"/>
    </source>
</evidence>
<dbReference type="SUPFAM" id="SSF51419">
    <property type="entry name" value="PLP-binding barrel"/>
    <property type="match status" value="1"/>
</dbReference>
<dbReference type="GO" id="GO:0030170">
    <property type="term" value="F:pyridoxal phosphate binding"/>
    <property type="evidence" value="ECO:0007669"/>
    <property type="project" value="UniProtKB-UniRule"/>
</dbReference>
<feature type="domain" description="Alanine racemase C-terminal" evidence="8">
    <location>
        <begin position="242"/>
        <end position="369"/>
    </location>
</feature>
<evidence type="ECO:0000313" key="9">
    <source>
        <dbReference type="EMBL" id="PMP62531.1"/>
    </source>
</evidence>
<dbReference type="InterPro" id="IPR029066">
    <property type="entry name" value="PLP-binding_barrel"/>
</dbReference>
<dbReference type="InterPro" id="IPR011079">
    <property type="entry name" value="Ala_racemase_C"/>
</dbReference>
<sequence length="370" mass="41449">MFWPKILEINLFNLKENLRALKRLLPEGVEVLPVIKNDAYGHGLIEVARALSQEGVFGFGLSEVFEAQLLRRAGFIHPLILLSGFEKDWLQEIKNLRVIPTVTNLLQLEWLIKFTLQKGISLDFHLKLETGMNRFGLPLRDLETFFKKLKENPQLQLTGVMTHLASAENPEGELYQAQVKTFKEALEIIKKAGFSPKHIHFCNSAGIIFNKGFWGNLVRPGLALYGGYPSNRARAYLKLKPVMTLKSKVIELKILKKGDSAGYGPTFIAKRDTVVGIVPVGYGDGYPRALSNKGFAVIRGKRVPVVGTISMKALYLDLTEIESPKIGEEVILLGGERGEVPSEELSQLADTISYELFCNLGRALPRRYLE</sequence>
<keyword evidence="3 5" id="KW-0663">Pyridoxal phosphate</keyword>
<dbReference type="EMBL" id="PNIE01000061">
    <property type="protein sequence ID" value="PMP62531.1"/>
    <property type="molecule type" value="Genomic_DNA"/>
</dbReference>
<dbReference type="EC" id="5.1.1.1" evidence="5"/>
<comment type="pathway">
    <text evidence="5">Amino-acid biosynthesis; D-alanine biosynthesis; D-alanine from L-alanine: step 1/1.</text>
</comment>
<evidence type="ECO:0000256" key="7">
    <source>
        <dbReference type="PIRSR" id="PIRSR600821-52"/>
    </source>
</evidence>
<comment type="catalytic activity">
    <reaction evidence="1 5">
        <text>L-alanine = D-alanine</text>
        <dbReference type="Rhea" id="RHEA:20249"/>
        <dbReference type="ChEBI" id="CHEBI:57416"/>
        <dbReference type="ChEBI" id="CHEBI:57972"/>
        <dbReference type="EC" id="5.1.1.1"/>
    </reaction>
</comment>
<keyword evidence="4 5" id="KW-0413">Isomerase</keyword>
<comment type="similarity">
    <text evidence="5">Belongs to the alanine racemase family.</text>
</comment>
<name>A0A2N7PJ97_9BACT</name>
<dbReference type="Gene3D" id="2.40.37.10">
    <property type="entry name" value="Lyase, Ornithine Decarboxylase, Chain A, domain 1"/>
    <property type="match status" value="1"/>
</dbReference>
<dbReference type="Proteomes" id="UP000235731">
    <property type="component" value="Unassembled WGS sequence"/>
</dbReference>
<dbReference type="SUPFAM" id="SSF50621">
    <property type="entry name" value="Alanine racemase C-terminal domain-like"/>
    <property type="match status" value="1"/>
</dbReference>
<dbReference type="PANTHER" id="PTHR30511">
    <property type="entry name" value="ALANINE RACEMASE"/>
    <property type="match status" value="1"/>
</dbReference>
<comment type="caution">
    <text evidence="9">The sequence shown here is derived from an EMBL/GenBank/DDBJ whole genome shotgun (WGS) entry which is preliminary data.</text>
</comment>
<dbReference type="PRINTS" id="PR00992">
    <property type="entry name" value="ALARACEMASE"/>
</dbReference>
<feature type="binding site" evidence="5 7">
    <location>
        <position position="311"/>
    </location>
    <ligand>
        <name>substrate</name>
    </ligand>
</feature>
<evidence type="ECO:0000256" key="1">
    <source>
        <dbReference type="ARBA" id="ARBA00000316"/>
    </source>
</evidence>
<dbReference type="GO" id="GO:0005829">
    <property type="term" value="C:cytosol"/>
    <property type="evidence" value="ECO:0007669"/>
    <property type="project" value="TreeGrafter"/>
</dbReference>
<dbReference type="Pfam" id="PF00842">
    <property type="entry name" value="Ala_racemase_C"/>
    <property type="match status" value="1"/>
</dbReference>
<feature type="active site" description="Proton acceptor; specific for L-alanine" evidence="5">
    <location>
        <position position="263"/>
    </location>
</feature>
<gene>
    <name evidence="9" type="primary">alr</name>
    <name evidence="9" type="ORF">C0197_04435</name>
</gene>
<dbReference type="GO" id="GO:0008784">
    <property type="term" value="F:alanine racemase activity"/>
    <property type="evidence" value="ECO:0007669"/>
    <property type="project" value="UniProtKB-UniRule"/>
</dbReference>
<comment type="cofactor">
    <cofactor evidence="2 5 6">
        <name>pyridoxal 5'-phosphate</name>
        <dbReference type="ChEBI" id="CHEBI:597326"/>
    </cofactor>
</comment>
<evidence type="ECO:0000256" key="6">
    <source>
        <dbReference type="PIRSR" id="PIRSR600821-50"/>
    </source>
</evidence>
<organism evidence="9 10">
    <name type="scientific">Caldimicrobium thiodismutans</name>
    <dbReference type="NCBI Taxonomy" id="1653476"/>
    <lineage>
        <taxon>Bacteria</taxon>
        <taxon>Pseudomonadati</taxon>
        <taxon>Thermodesulfobacteriota</taxon>
        <taxon>Thermodesulfobacteria</taxon>
        <taxon>Thermodesulfobacteriales</taxon>
        <taxon>Thermodesulfobacteriaceae</taxon>
        <taxon>Caldimicrobium</taxon>
    </lineage>
</organism>
<evidence type="ECO:0000256" key="5">
    <source>
        <dbReference type="HAMAP-Rule" id="MF_01201"/>
    </source>
</evidence>
<reference evidence="9 10" key="1">
    <citation type="submission" date="2018-01" db="EMBL/GenBank/DDBJ databases">
        <title>Metagenomic assembled genomes from two thermal pools in the Uzon Caldera, Kamchatka, Russia.</title>
        <authorList>
            <person name="Wilkins L."/>
            <person name="Ettinger C."/>
        </authorList>
    </citation>
    <scope>NUCLEOTIDE SEQUENCE [LARGE SCALE GENOMIC DNA]</scope>
    <source>
        <strain evidence="9">ZAV-15</strain>
    </source>
</reference>
<feature type="active site" description="Proton acceptor; specific for D-alanine" evidence="5">
    <location>
        <position position="36"/>
    </location>
</feature>
<evidence type="ECO:0000256" key="3">
    <source>
        <dbReference type="ARBA" id="ARBA00022898"/>
    </source>
</evidence>
<dbReference type="InterPro" id="IPR001608">
    <property type="entry name" value="Ala_racemase_N"/>
</dbReference>
<proteinExistence type="inferred from homology"/>
<evidence type="ECO:0000313" key="10">
    <source>
        <dbReference type="Proteomes" id="UP000235731"/>
    </source>
</evidence>
<evidence type="ECO:0000259" key="8">
    <source>
        <dbReference type="SMART" id="SM01005"/>
    </source>
</evidence>
<dbReference type="CDD" id="cd00430">
    <property type="entry name" value="PLPDE_III_AR"/>
    <property type="match status" value="1"/>
</dbReference>